<dbReference type="PANTHER" id="PTHR31204">
    <property type="entry name" value="SIGMA INTRACELLULAR RECEPTOR 2"/>
    <property type="match status" value="1"/>
</dbReference>
<dbReference type="PANTHER" id="PTHR31204:SF1">
    <property type="entry name" value="SIGMA INTRACELLULAR RECEPTOR 2"/>
    <property type="match status" value="1"/>
</dbReference>
<dbReference type="Pfam" id="PF05241">
    <property type="entry name" value="EBP"/>
    <property type="match status" value="1"/>
</dbReference>
<organism evidence="8 9">
    <name type="scientific">Penicillium digitatum (strain PHI26 / CECT 20796)</name>
    <name type="common">Green mold</name>
    <dbReference type="NCBI Taxonomy" id="1170229"/>
    <lineage>
        <taxon>Eukaryota</taxon>
        <taxon>Fungi</taxon>
        <taxon>Dikarya</taxon>
        <taxon>Ascomycota</taxon>
        <taxon>Pezizomycotina</taxon>
        <taxon>Eurotiomycetes</taxon>
        <taxon>Eurotiomycetidae</taxon>
        <taxon>Eurotiales</taxon>
        <taxon>Aspergillaceae</taxon>
        <taxon>Penicillium</taxon>
    </lineage>
</organism>
<feature type="domain" description="EXPERA" evidence="7">
    <location>
        <begin position="8"/>
        <end position="144"/>
    </location>
</feature>
<proteinExistence type="predicted"/>
<evidence type="ECO:0000256" key="1">
    <source>
        <dbReference type="ARBA" id="ARBA00004141"/>
    </source>
</evidence>
<dbReference type="eggNOG" id="ENOG502S9NV">
    <property type="taxonomic scope" value="Eukaryota"/>
</dbReference>
<reference evidence="9" key="1">
    <citation type="journal article" date="2012" name="BMC Genomics">
        <title>Genome sequence of the necrotrophic fungus Penicillium digitatum, the main postharvest pathogen of citrus.</title>
        <authorList>
            <person name="Marcet-Houben M."/>
            <person name="Ballester A.-R."/>
            <person name="de la Fuente B."/>
            <person name="Harries E."/>
            <person name="Marcos J.F."/>
            <person name="Gonzalez-Candelas L."/>
            <person name="Gabaldon T."/>
        </authorList>
    </citation>
    <scope>NUCLEOTIDE SEQUENCE [LARGE SCALE GENOMIC DNA]</scope>
    <source>
        <strain evidence="9">PHI26 / CECT 20796</strain>
    </source>
</reference>
<evidence type="ECO:0000313" key="8">
    <source>
        <dbReference type="EMBL" id="EKV05063.1"/>
    </source>
</evidence>
<evidence type="ECO:0000256" key="2">
    <source>
        <dbReference type="ARBA" id="ARBA00022692"/>
    </source>
</evidence>
<keyword evidence="9" id="KW-1185">Reference proteome</keyword>
<keyword evidence="3 5" id="KW-1133">Transmembrane helix</keyword>
<feature type="transmembrane region" description="Helical" evidence="6">
    <location>
        <begin position="12"/>
        <end position="32"/>
    </location>
</feature>
<protein>
    <submittedName>
        <fullName evidence="8">Integral membrane protein, putative</fullName>
    </submittedName>
</protein>
<evidence type="ECO:0000256" key="6">
    <source>
        <dbReference type="SAM" id="Phobius"/>
    </source>
</evidence>
<keyword evidence="4 5" id="KW-0472">Membrane</keyword>
<dbReference type="InterPro" id="IPR051987">
    <property type="entry name" value="Sigma-2_receptor-like"/>
</dbReference>
<dbReference type="HOGENOM" id="CLU_086812_2_1_1"/>
<dbReference type="GO" id="GO:0005789">
    <property type="term" value="C:endoplasmic reticulum membrane"/>
    <property type="evidence" value="ECO:0007669"/>
    <property type="project" value="UniProtKB-SubCell"/>
</dbReference>
<sequence length="182" mass="21349">MSICTRKRDLVYLLFFVIHVPIILLIDTVPLLPPILQTNLSHQLREFYITTYRDKFFEDPPIWFTVFIWMELLYHLPLSIWATRGLLEGHPLVPVHLLVFGIQAFITTLTSLVVMWSWTDRSAAEKQQLTMLYAPYLALGMCRPKMYDNNIAIGYSHKIGGFMALDMVFRLRDKLMPKSKRE</sequence>
<dbReference type="FunCoup" id="K9FQN8">
    <property type="interactions" value="44"/>
</dbReference>
<dbReference type="PROSITE" id="PS51751">
    <property type="entry name" value="EXPERA"/>
    <property type="match status" value="1"/>
</dbReference>
<evidence type="ECO:0000256" key="3">
    <source>
        <dbReference type="ARBA" id="ARBA00022989"/>
    </source>
</evidence>
<feature type="transmembrane region" description="Helical" evidence="6">
    <location>
        <begin position="95"/>
        <end position="118"/>
    </location>
</feature>
<dbReference type="InParanoid" id="K9FQN8"/>
<gene>
    <name evidence="8" type="ORF">PDIG_85190</name>
</gene>
<feature type="transmembrane region" description="Helical" evidence="6">
    <location>
        <begin position="62"/>
        <end position="83"/>
    </location>
</feature>
<evidence type="ECO:0000256" key="4">
    <source>
        <dbReference type="ARBA" id="ARBA00023136"/>
    </source>
</evidence>
<evidence type="ECO:0000259" key="7">
    <source>
        <dbReference type="PROSITE" id="PS51751"/>
    </source>
</evidence>
<dbReference type="OrthoDB" id="433124at2759"/>
<name>K9FQN8_PEND2</name>
<dbReference type="OMA" id="IAMELFY"/>
<comment type="caution">
    <text evidence="8">The sequence shown here is derived from an EMBL/GenBank/DDBJ whole genome shotgun (WGS) entry which is preliminary data.</text>
</comment>
<keyword evidence="2 5" id="KW-0812">Transmembrane</keyword>
<dbReference type="EMBL" id="AKCT01000313">
    <property type="protein sequence ID" value="EKV05063.1"/>
    <property type="molecule type" value="Genomic_DNA"/>
</dbReference>
<evidence type="ECO:0000256" key="5">
    <source>
        <dbReference type="PROSITE-ProRule" id="PRU01087"/>
    </source>
</evidence>
<accession>K9FQN8</accession>
<dbReference type="STRING" id="1170229.K9FQN8"/>
<dbReference type="Proteomes" id="UP000009882">
    <property type="component" value="Unassembled WGS sequence"/>
</dbReference>
<dbReference type="InterPro" id="IPR033118">
    <property type="entry name" value="EXPERA"/>
</dbReference>
<evidence type="ECO:0000313" key="9">
    <source>
        <dbReference type="Proteomes" id="UP000009882"/>
    </source>
</evidence>
<dbReference type="AlphaFoldDB" id="K9FQN8"/>
<comment type="subcellular location">
    <subcellularLocation>
        <location evidence="1">Membrane</location>
        <topology evidence="1">Multi-pass membrane protein</topology>
    </subcellularLocation>
</comment>